<reference evidence="1 2" key="1">
    <citation type="journal article" date="2015" name="Nature">
        <title>rRNA introns, odd ribosomes, and small enigmatic genomes across a large radiation of phyla.</title>
        <authorList>
            <person name="Brown C.T."/>
            <person name="Hug L.A."/>
            <person name="Thomas B.C."/>
            <person name="Sharon I."/>
            <person name="Castelle C.J."/>
            <person name="Singh A."/>
            <person name="Wilkins M.J."/>
            <person name="Williams K.H."/>
            <person name="Banfield J.F."/>
        </authorList>
    </citation>
    <scope>NUCLEOTIDE SEQUENCE [LARGE SCALE GENOMIC DNA]</scope>
</reference>
<comment type="caution">
    <text evidence="1">The sequence shown here is derived from an EMBL/GenBank/DDBJ whole genome shotgun (WGS) entry which is preliminary data.</text>
</comment>
<evidence type="ECO:0000313" key="2">
    <source>
        <dbReference type="Proteomes" id="UP000034917"/>
    </source>
</evidence>
<evidence type="ECO:0000313" key="1">
    <source>
        <dbReference type="EMBL" id="KKQ25308.1"/>
    </source>
</evidence>
<dbReference type="EMBL" id="LBSV01000009">
    <property type="protein sequence ID" value="KKQ25308.1"/>
    <property type="molecule type" value="Genomic_DNA"/>
</dbReference>
<dbReference type="Proteomes" id="UP000034917">
    <property type="component" value="Unassembled WGS sequence"/>
</dbReference>
<proteinExistence type="predicted"/>
<dbReference type="InterPro" id="IPR027417">
    <property type="entry name" value="P-loop_NTPase"/>
</dbReference>
<sequence length="1027" mass="118404">MTRLEALMRRMEEVALPYRRPFAEPLKEVNGIKIEPMALFKILDFGKVSQLLDDFTEKNDPKKTKEGTQQRISELMKKIKEDRLDDVDPHELLAVLFISSRDRWAKVDLRKEQKTIESVCEMLVGNSVNLRKGDGKTTVVIPVYSTMRALFHREESNSPQPALIVSTSDEVTLTDLQKEIRSFKDSFFKLTKEDRYSGKISEKLIDCQIPDSHQDSILSEKPTDFIKFASVNGIKILLLTHHQLIFETEKHKKQYGKFPPMIVDEVHLLGRSEYFRDLRVGKDLLKPTKVNAVEHYFGRLLVSYLEAEKNYLERFFTFNHGQPELTKEGVKFVFNLTNKFLTLIQGAPDLLKEVSEATGISTTEIINTSSEMWETIGKTTKMGGKRDFLANSLLSYITTFFGLEKGSRYFGIKNVRDRDRGIPLPSHEFNEEARFWLGVINKKILPLDDGMIYHYFHFSSWLKSVAEGRLVGVSGSLFEPTIKGGVRKSQLVETLENYTDGRVVNLSKKQPPLPIPFIQIADTDNDLLASVLNEGINTLKAEQPQPHFIICWNDEMANKLFTLFDRIGVSVTVIDKDSNRGVINNTLRDLSDGKIKIVITSGQGSFSQNIKDSFENYPNLKVTEINPETEYQVNQGFERKRAEKFTRDFNLFFEKNRFLILVSYLSESKQRRLLELLEKKEEIKKSFLTPALADFDSYALGVDEEIRDLTIDALVASQNSVDLGDKKVTSQDVLFMEHVEPMIREAKKKISQREVLKNSQIKLAIRSLIKESFSRVQEKFLDNLASGIQQNLSDYLSNIELSLYQEYLNDLNNSEFHHRGIVDEQRESYLKSLWTKKVKSKRRIWEENLKNRDYLDKNIRAYMQDVIVGLQAVMERIDQFFDSPEGKKFDREKLVYFQMGDLPFFPHDTDIKPKRAILFENWHSLLPFGQTMVVAPDLDNISAAIITDSITYVTLPEPLRESAEDQFFTVTDRSIKKYREMLQRLNPDSPFSFTAGQERPRKKGEKTAVLLPSSQADTKMVIIIVEN</sequence>
<dbReference type="AlphaFoldDB" id="A0A0G0G286"/>
<accession>A0A0G0G286</accession>
<organism evidence="1 2">
    <name type="scientific">Candidatus Roizmanbacteria bacterium GW2011_GWC2_37_13</name>
    <dbReference type="NCBI Taxonomy" id="1618486"/>
    <lineage>
        <taxon>Bacteria</taxon>
        <taxon>Candidatus Roizmaniibacteriota</taxon>
    </lineage>
</organism>
<gene>
    <name evidence="1" type="ORF">US40_C0009G0014</name>
</gene>
<protein>
    <submittedName>
        <fullName evidence="1">Uncharacterized protein</fullName>
    </submittedName>
</protein>
<dbReference type="SUPFAM" id="SSF52540">
    <property type="entry name" value="P-loop containing nucleoside triphosphate hydrolases"/>
    <property type="match status" value="1"/>
</dbReference>
<name>A0A0G0G286_9BACT</name>